<dbReference type="PROSITE" id="PS51094">
    <property type="entry name" value="PTS_EIIA_TYPE_2"/>
    <property type="match status" value="1"/>
</dbReference>
<evidence type="ECO:0000256" key="1">
    <source>
        <dbReference type="ARBA" id="ARBA00023125"/>
    </source>
</evidence>
<dbReference type="RefSeq" id="WP_394829703.1">
    <property type="nucleotide sequence ID" value="NZ_CP089984.1"/>
</dbReference>
<feature type="domain" description="PTS EIIA type-2" evidence="3">
    <location>
        <begin position="126"/>
        <end position="264"/>
    </location>
</feature>
<dbReference type="InterPro" id="IPR050807">
    <property type="entry name" value="TransReg_Diox_bact_type"/>
</dbReference>
<dbReference type="Proteomes" id="UP001370348">
    <property type="component" value="Chromosome"/>
</dbReference>
<dbReference type="InterPro" id="IPR010982">
    <property type="entry name" value="Lambda_DNA-bd_dom_sf"/>
</dbReference>
<protein>
    <submittedName>
        <fullName evidence="4">Helix-turn-helix domain-containing protein</fullName>
    </submittedName>
</protein>
<evidence type="ECO:0000259" key="2">
    <source>
        <dbReference type="PROSITE" id="PS50943"/>
    </source>
</evidence>
<evidence type="ECO:0000259" key="3">
    <source>
        <dbReference type="PROSITE" id="PS51094"/>
    </source>
</evidence>
<keyword evidence="5" id="KW-1185">Reference proteome</keyword>
<dbReference type="InterPro" id="IPR001387">
    <property type="entry name" value="Cro/C1-type_HTH"/>
</dbReference>
<reference evidence="4 5" key="1">
    <citation type="submission" date="2021-12" db="EMBL/GenBank/DDBJ databases">
        <title>Discovery of the Pendulisporaceae a myxobacterial family with distinct sporulation behavior and unique specialized metabolism.</title>
        <authorList>
            <person name="Garcia R."/>
            <person name="Popoff A."/>
            <person name="Bader C.D."/>
            <person name="Loehr J."/>
            <person name="Walesch S."/>
            <person name="Walt C."/>
            <person name="Boldt J."/>
            <person name="Bunk B."/>
            <person name="Haeckl F.J.F.P.J."/>
            <person name="Gunesch A.P."/>
            <person name="Birkelbach J."/>
            <person name="Nuebel U."/>
            <person name="Pietschmann T."/>
            <person name="Bach T."/>
            <person name="Mueller R."/>
        </authorList>
    </citation>
    <scope>NUCLEOTIDE SEQUENCE [LARGE SCALE GENOMIC DNA]</scope>
    <source>
        <strain evidence="4 5">MSr11954</strain>
    </source>
</reference>
<dbReference type="Pfam" id="PF00359">
    <property type="entry name" value="PTS_EIIA_2"/>
    <property type="match status" value="1"/>
</dbReference>
<dbReference type="PROSITE" id="PS00372">
    <property type="entry name" value="PTS_EIIA_TYPE_2_HIS"/>
    <property type="match status" value="1"/>
</dbReference>
<dbReference type="CDD" id="cd00093">
    <property type="entry name" value="HTH_XRE"/>
    <property type="match status" value="1"/>
</dbReference>
<dbReference type="Gene3D" id="1.10.260.40">
    <property type="entry name" value="lambda repressor-like DNA-binding domains"/>
    <property type="match status" value="1"/>
</dbReference>
<evidence type="ECO:0000313" key="4">
    <source>
        <dbReference type="EMBL" id="WXB20101.1"/>
    </source>
</evidence>
<dbReference type="InterPro" id="IPR016152">
    <property type="entry name" value="PTrfase/Anion_transptr"/>
</dbReference>
<dbReference type="PANTHER" id="PTHR46797">
    <property type="entry name" value="HTH-TYPE TRANSCRIPTIONAL REGULATOR"/>
    <property type="match status" value="1"/>
</dbReference>
<dbReference type="Gene3D" id="3.40.930.10">
    <property type="entry name" value="Mannitol-specific EII, Chain A"/>
    <property type="match status" value="1"/>
</dbReference>
<dbReference type="SUPFAM" id="SSF47413">
    <property type="entry name" value="lambda repressor-like DNA-binding domains"/>
    <property type="match status" value="1"/>
</dbReference>
<dbReference type="SUPFAM" id="SSF55804">
    <property type="entry name" value="Phoshotransferase/anion transport protein"/>
    <property type="match status" value="1"/>
</dbReference>
<dbReference type="InterPro" id="IPR002178">
    <property type="entry name" value="PTS_EIIA_type-2_dom"/>
</dbReference>
<gene>
    <name evidence="4" type="ORF">LZC94_23120</name>
</gene>
<dbReference type="EMBL" id="CP089984">
    <property type="protein sequence ID" value="WXB20101.1"/>
    <property type="molecule type" value="Genomic_DNA"/>
</dbReference>
<evidence type="ECO:0000313" key="5">
    <source>
        <dbReference type="Proteomes" id="UP001370348"/>
    </source>
</evidence>
<sequence>MHFGATLRLLRMHTGLSLRELAERIGVSNAYLSRVENGHDGPPTPDRLATIARELGVPPATLIELADKVGSLATDYLERVPAARALLLEIFQRDLGPMDLARIKAFVEREFPMPGATRAEALAVRAMLSPSRAILGLSCSDIDDAIDVASARLASPLGLSAAELGERVRRRERECATCVGGGLAVPHAVMPGAPPCAAVVTLRRPLLGDTPDGRPLRMFLVHVHPGGPQHARLLAYMARWADEDVVAAACAERDAGRLIAQLVG</sequence>
<dbReference type="PANTHER" id="PTHR46797:SF1">
    <property type="entry name" value="METHYLPHOSPHONATE SYNTHASE"/>
    <property type="match status" value="1"/>
</dbReference>
<proteinExistence type="predicted"/>
<accession>A0ABZ2MC76</accession>
<organism evidence="4 5">
    <name type="scientific">Pendulispora albinea</name>
    <dbReference type="NCBI Taxonomy" id="2741071"/>
    <lineage>
        <taxon>Bacteria</taxon>
        <taxon>Pseudomonadati</taxon>
        <taxon>Myxococcota</taxon>
        <taxon>Myxococcia</taxon>
        <taxon>Myxococcales</taxon>
        <taxon>Sorangiineae</taxon>
        <taxon>Pendulisporaceae</taxon>
        <taxon>Pendulispora</taxon>
    </lineage>
</organism>
<name>A0ABZ2MC76_9BACT</name>
<keyword evidence="1" id="KW-0238">DNA-binding</keyword>
<dbReference type="Pfam" id="PF13560">
    <property type="entry name" value="HTH_31"/>
    <property type="match status" value="1"/>
</dbReference>
<dbReference type="SMART" id="SM00530">
    <property type="entry name" value="HTH_XRE"/>
    <property type="match status" value="1"/>
</dbReference>
<dbReference type="PROSITE" id="PS50943">
    <property type="entry name" value="HTH_CROC1"/>
    <property type="match status" value="1"/>
</dbReference>
<feature type="domain" description="HTH cro/C1-type" evidence="2">
    <location>
        <begin position="7"/>
        <end position="62"/>
    </location>
</feature>